<evidence type="ECO:0000313" key="5">
    <source>
        <dbReference type="EMBL" id="CAG8791036.1"/>
    </source>
</evidence>
<evidence type="ECO:0000256" key="3">
    <source>
        <dbReference type="ARBA" id="ARBA00023242"/>
    </source>
</evidence>
<dbReference type="Gene3D" id="1.25.40.440">
    <property type="entry name" value="Nucleoporin, helical domain, central subdomain"/>
    <property type="match status" value="1"/>
</dbReference>
<gene>
    <name evidence="5" type="ORF">RFULGI_LOCUS16748</name>
</gene>
<feature type="domain" description="Nucleoporin Nup133/Nup155-like C-terminal" evidence="4">
    <location>
        <begin position="17"/>
        <end position="131"/>
    </location>
</feature>
<dbReference type="EMBL" id="CAJVPZ010061345">
    <property type="protein sequence ID" value="CAG8791036.1"/>
    <property type="molecule type" value="Genomic_DNA"/>
</dbReference>
<sequence>AIELLLKAAQSFDLVPEKRNSILDLVIDTLRDAGVFADGIQRIPVLQKALNLGTSLNDRTFLFAVYDEFLGADSIPQLFQPPAPYLEEYLNSSTDLTSPITRKKLDLYCDFCVTHRQYLKAAKVKEYIAKNHG</sequence>
<evidence type="ECO:0000259" key="4">
    <source>
        <dbReference type="Pfam" id="PF03177"/>
    </source>
</evidence>
<keyword evidence="3" id="KW-0539">Nucleus</keyword>
<feature type="non-terminal residue" evidence="5">
    <location>
        <position position="1"/>
    </location>
</feature>
<dbReference type="OrthoDB" id="338970at2759"/>
<accession>A0A9N9P0L3</accession>
<dbReference type="GO" id="GO:0005635">
    <property type="term" value="C:nuclear envelope"/>
    <property type="evidence" value="ECO:0007669"/>
    <property type="project" value="UniProtKB-ARBA"/>
</dbReference>
<protein>
    <submittedName>
        <fullName evidence="5">3802_t:CDS:1</fullName>
    </submittedName>
</protein>
<dbReference type="Pfam" id="PF03177">
    <property type="entry name" value="Nucleoporin_C"/>
    <property type="match status" value="1"/>
</dbReference>
<keyword evidence="2" id="KW-0813">Transport</keyword>
<reference evidence="5" key="1">
    <citation type="submission" date="2021-06" db="EMBL/GenBank/DDBJ databases">
        <authorList>
            <person name="Kallberg Y."/>
            <person name="Tangrot J."/>
            <person name="Rosling A."/>
        </authorList>
    </citation>
    <scope>NUCLEOTIDE SEQUENCE</scope>
    <source>
        <strain evidence="5">IN212</strain>
    </source>
</reference>
<evidence type="ECO:0000313" key="6">
    <source>
        <dbReference type="Proteomes" id="UP000789396"/>
    </source>
</evidence>
<dbReference type="Proteomes" id="UP000789396">
    <property type="component" value="Unassembled WGS sequence"/>
</dbReference>
<comment type="caution">
    <text evidence="5">The sequence shown here is derived from an EMBL/GenBank/DDBJ whole genome shotgun (WGS) entry which is preliminary data.</text>
</comment>
<evidence type="ECO:0000256" key="2">
    <source>
        <dbReference type="ARBA" id="ARBA00022448"/>
    </source>
</evidence>
<evidence type="ECO:0000256" key="1">
    <source>
        <dbReference type="ARBA" id="ARBA00004123"/>
    </source>
</evidence>
<name>A0A9N9P0L3_9GLOM</name>
<proteinExistence type="predicted"/>
<dbReference type="InterPro" id="IPR007187">
    <property type="entry name" value="Nucleoporin_Nup133/Nup155_C"/>
</dbReference>
<dbReference type="AlphaFoldDB" id="A0A9N9P0L3"/>
<keyword evidence="6" id="KW-1185">Reference proteome</keyword>
<dbReference type="InterPro" id="IPR042537">
    <property type="entry name" value="Nucleoporin_Nup155_C_2"/>
</dbReference>
<feature type="non-terminal residue" evidence="5">
    <location>
        <position position="133"/>
    </location>
</feature>
<comment type="subcellular location">
    <subcellularLocation>
        <location evidence="1">Nucleus</location>
    </subcellularLocation>
</comment>
<organism evidence="5 6">
    <name type="scientific">Racocetra fulgida</name>
    <dbReference type="NCBI Taxonomy" id="60492"/>
    <lineage>
        <taxon>Eukaryota</taxon>
        <taxon>Fungi</taxon>
        <taxon>Fungi incertae sedis</taxon>
        <taxon>Mucoromycota</taxon>
        <taxon>Glomeromycotina</taxon>
        <taxon>Glomeromycetes</taxon>
        <taxon>Diversisporales</taxon>
        <taxon>Gigasporaceae</taxon>
        <taxon>Racocetra</taxon>
    </lineage>
</organism>